<evidence type="ECO:0000256" key="1">
    <source>
        <dbReference type="SAM" id="MobiDB-lite"/>
    </source>
</evidence>
<organism evidence="2 3">
    <name type="scientific">Trichostrongylus colubriformis</name>
    <name type="common">Black scour worm</name>
    <dbReference type="NCBI Taxonomy" id="6319"/>
    <lineage>
        <taxon>Eukaryota</taxon>
        <taxon>Metazoa</taxon>
        <taxon>Ecdysozoa</taxon>
        <taxon>Nematoda</taxon>
        <taxon>Chromadorea</taxon>
        <taxon>Rhabditida</taxon>
        <taxon>Rhabditina</taxon>
        <taxon>Rhabditomorpha</taxon>
        <taxon>Strongyloidea</taxon>
        <taxon>Trichostrongylidae</taxon>
        <taxon>Trichostrongylus</taxon>
    </lineage>
</organism>
<dbReference type="EMBL" id="WIXE01009327">
    <property type="protein sequence ID" value="KAK5978541.1"/>
    <property type="molecule type" value="Genomic_DNA"/>
</dbReference>
<feature type="region of interest" description="Disordered" evidence="1">
    <location>
        <begin position="1"/>
        <end position="43"/>
    </location>
</feature>
<accession>A0AAN8IM26</accession>
<protein>
    <submittedName>
        <fullName evidence="2">Uncharacterized protein</fullName>
    </submittedName>
</protein>
<proteinExistence type="predicted"/>
<dbReference type="AlphaFoldDB" id="A0AAN8IM26"/>
<sequence length="43" mass="4476">MGRGSLGDSESLSTKFAIGADQTRVEAPKEPCAAHTQSGKTRV</sequence>
<evidence type="ECO:0000313" key="2">
    <source>
        <dbReference type="EMBL" id="KAK5978541.1"/>
    </source>
</evidence>
<gene>
    <name evidence="2" type="ORF">GCK32_020989</name>
</gene>
<name>A0AAN8IM26_TRICO</name>
<evidence type="ECO:0000313" key="3">
    <source>
        <dbReference type="Proteomes" id="UP001331761"/>
    </source>
</evidence>
<reference evidence="2 3" key="1">
    <citation type="submission" date="2019-10" db="EMBL/GenBank/DDBJ databases">
        <title>Assembly and Annotation for the nematode Trichostrongylus colubriformis.</title>
        <authorList>
            <person name="Martin J."/>
        </authorList>
    </citation>
    <scope>NUCLEOTIDE SEQUENCE [LARGE SCALE GENOMIC DNA]</scope>
    <source>
        <strain evidence="2">G859</strain>
        <tissue evidence="2">Whole worm</tissue>
    </source>
</reference>
<dbReference type="Proteomes" id="UP001331761">
    <property type="component" value="Unassembled WGS sequence"/>
</dbReference>
<comment type="caution">
    <text evidence="2">The sequence shown here is derived from an EMBL/GenBank/DDBJ whole genome shotgun (WGS) entry which is preliminary data.</text>
</comment>
<keyword evidence="3" id="KW-1185">Reference proteome</keyword>